<evidence type="ECO:0000256" key="1">
    <source>
        <dbReference type="ARBA" id="ARBA00011764"/>
    </source>
</evidence>
<keyword evidence="8" id="KW-1185">Reference proteome</keyword>
<evidence type="ECO:0000313" key="8">
    <source>
        <dbReference type="Proteomes" id="UP001566132"/>
    </source>
</evidence>
<name>A0ABD1EG63_HYPHA</name>
<organism evidence="7 8">
    <name type="scientific">Hypothenemus hampei</name>
    <name type="common">Coffee berry borer</name>
    <dbReference type="NCBI Taxonomy" id="57062"/>
    <lineage>
        <taxon>Eukaryota</taxon>
        <taxon>Metazoa</taxon>
        <taxon>Ecdysozoa</taxon>
        <taxon>Arthropoda</taxon>
        <taxon>Hexapoda</taxon>
        <taxon>Insecta</taxon>
        <taxon>Pterygota</taxon>
        <taxon>Neoptera</taxon>
        <taxon>Endopterygota</taxon>
        <taxon>Coleoptera</taxon>
        <taxon>Polyphaga</taxon>
        <taxon>Cucujiformia</taxon>
        <taxon>Curculionidae</taxon>
        <taxon>Scolytinae</taxon>
        <taxon>Hypothenemus</taxon>
    </lineage>
</organism>
<keyword evidence="4" id="KW-0804">Transcription</keyword>
<feature type="domain" description="Myb/SANT-like DNA-binding" evidence="6">
    <location>
        <begin position="13"/>
        <end position="74"/>
    </location>
</feature>
<comment type="subunit">
    <text evidence="1">Self-associates forming complexes of several hundred monomers.</text>
</comment>
<evidence type="ECO:0000256" key="4">
    <source>
        <dbReference type="ARBA" id="ARBA00023163"/>
    </source>
</evidence>
<evidence type="ECO:0000256" key="3">
    <source>
        <dbReference type="ARBA" id="ARBA00023015"/>
    </source>
</evidence>
<dbReference type="Pfam" id="PF13873">
    <property type="entry name" value="Myb_DNA-bind_5"/>
    <property type="match status" value="1"/>
</dbReference>
<proteinExistence type="predicted"/>
<keyword evidence="3" id="KW-0805">Transcription regulation</keyword>
<gene>
    <name evidence="7" type="ORF">ABEB36_009375</name>
</gene>
<dbReference type="InterPro" id="IPR028002">
    <property type="entry name" value="Myb_DNA-bind_5"/>
</dbReference>
<dbReference type="AlphaFoldDB" id="A0ABD1EG63"/>
<dbReference type="Proteomes" id="UP001566132">
    <property type="component" value="Unassembled WGS sequence"/>
</dbReference>
<evidence type="ECO:0000256" key="5">
    <source>
        <dbReference type="ARBA" id="ARBA00025466"/>
    </source>
</evidence>
<sequence length="79" mass="9134">MNTYGKKRTNNFTEAEVNVLVDLKSDTVTNADKASAWQKITNLFNSKFGNKHRDQKILKTKYDNLKKITKKNMLPLNCI</sequence>
<evidence type="ECO:0000256" key="2">
    <source>
        <dbReference type="ARBA" id="ARBA00016807"/>
    </source>
</evidence>
<protein>
    <recommendedName>
        <fullName evidence="2">Regulatory protein zeste</fullName>
    </recommendedName>
</protein>
<dbReference type="EMBL" id="JBDJPC010000007">
    <property type="protein sequence ID" value="KAL1493680.1"/>
    <property type="molecule type" value="Genomic_DNA"/>
</dbReference>
<reference evidence="7 8" key="1">
    <citation type="submission" date="2024-05" db="EMBL/GenBank/DDBJ databases">
        <title>Genetic variation in Jamaican populations of the coffee berry borer (Hypothenemus hampei).</title>
        <authorList>
            <person name="Errbii M."/>
            <person name="Myrie A."/>
        </authorList>
    </citation>
    <scope>NUCLEOTIDE SEQUENCE [LARGE SCALE GENOMIC DNA]</scope>
    <source>
        <strain evidence="7">JA-Hopewell-2020-01-JO</strain>
        <tissue evidence="7">Whole body</tissue>
    </source>
</reference>
<comment type="caution">
    <text evidence="7">The sequence shown here is derived from an EMBL/GenBank/DDBJ whole genome shotgun (WGS) entry which is preliminary data.</text>
</comment>
<evidence type="ECO:0000259" key="6">
    <source>
        <dbReference type="Pfam" id="PF13873"/>
    </source>
</evidence>
<accession>A0ABD1EG63</accession>
<evidence type="ECO:0000313" key="7">
    <source>
        <dbReference type="EMBL" id="KAL1493680.1"/>
    </source>
</evidence>
<comment type="function">
    <text evidence="5">Involved in transvection phenomena (= synapsis-dependent gene expression), where the synaptic pairing of chromosomes carrying genes with which zeste interacts influences the expression of these genes. Zeste binds to DNA and stimulates transcription from a nearby promoter.</text>
</comment>